<feature type="compositionally biased region" description="Pro residues" evidence="4">
    <location>
        <begin position="171"/>
        <end position="183"/>
    </location>
</feature>
<keyword evidence="3" id="KW-0677">Repeat</keyword>
<dbReference type="InterPro" id="IPR013858">
    <property type="entry name" value="Peptidase_M10B_C"/>
</dbReference>
<dbReference type="InterPro" id="IPR018511">
    <property type="entry name" value="Hemolysin-typ_Ca-bd_CS"/>
</dbReference>
<dbReference type="PANTHER" id="PTHR31157:SF1">
    <property type="entry name" value="SCP DOMAIN-CONTAINING PROTEIN"/>
    <property type="match status" value="1"/>
</dbReference>
<dbReference type="OrthoDB" id="419320at2"/>
<reference evidence="7 8" key="1">
    <citation type="submission" date="2019-09" db="EMBL/GenBank/DDBJ databases">
        <title>YIM 48816 draft genome.</title>
        <authorList>
            <person name="Jiang L."/>
        </authorList>
    </citation>
    <scope>NUCLEOTIDE SEQUENCE [LARGE SCALE GENOMIC DNA]</scope>
    <source>
        <strain evidence="7 8">YIM 48816</strain>
    </source>
</reference>
<gene>
    <name evidence="7" type="ORF">F6X53_23120</name>
</gene>
<organism evidence="7 8">
    <name type="scientific">Methylobacterium soli</name>
    <dbReference type="NCBI Taxonomy" id="553447"/>
    <lineage>
        <taxon>Bacteria</taxon>
        <taxon>Pseudomonadati</taxon>
        <taxon>Pseudomonadota</taxon>
        <taxon>Alphaproteobacteria</taxon>
        <taxon>Hyphomicrobiales</taxon>
        <taxon>Methylobacteriaceae</taxon>
        <taxon>Methylobacterium</taxon>
    </lineage>
</organism>
<dbReference type="Gene3D" id="3.40.33.10">
    <property type="entry name" value="CAP"/>
    <property type="match status" value="1"/>
</dbReference>
<dbReference type="SUPFAM" id="SSF51120">
    <property type="entry name" value="beta-Roll"/>
    <property type="match status" value="1"/>
</dbReference>
<evidence type="ECO:0000313" key="8">
    <source>
        <dbReference type="Proteomes" id="UP000474159"/>
    </source>
</evidence>
<keyword evidence="8" id="KW-1185">Reference proteome</keyword>
<feature type="compositionally biased region" description="Low complexity" evidence="4">
    <location>
        <begin position="160"/>
        <end position="170"/>
    </location>
</feature>
<feature type="domain" description="SCP" evidence="5">
    <location>
        <begin position="13"/>
        <end position="126"/>
    </location>
</feature>
<feature type="domain" description="Peptidase M10 serralysin C-terminal" evidence="6">
    <location>
        <begin position="202"/>
        <end position="321"/>
    </location>
</feature>
<dbReference type="InterPro" id="IPR014044">
    <property type="entry name" value="CAP_dom"/>
</dbReference>
<dbReference type="InterPro" id="IPR035940">
    <property type="entry name" value="CAP_sf"/>
</dbReference>
<keyword evidence="2" id="KW-0964">Secreted</keyword>
<comment type="subcellular location">
    <subcellularLocation>
        <location evidence="1">Secreted</location>
    </subcellularLocation>
</comment>
<dbReference type="PRINTS" id="PR00313">
    <property type="entry name" value="CABNDNGRPT"/>
</dbReference>
<dbReference type="GO" id="GO:0005615">
    <property type="term" value="C:extracellular space"/>
    <property type="evidence" value="ECO:0007669"/>
    <property type="project" value="InterPro"/>
</dbReference>
<evidence type="ECO:0008006" key="9">
    <source>
        <dbReference type="Google" id="ProtNLM"/>
    </source>
</evidence>
<dbReference type="Gene3D" id="2.150.10.10">
    <property type="entry name" value="Serralysin-like metalloprotease, C-terminal"/>
    <property type="match status" value="1"/>
</dbReference>
<protein>
    <recommendedName>
        <fullName evidence="9">Calcium-binding protein</fullName>
    </recommendedName>
</protein>
<dbReference type="EMBL" id="VZZK01000029">
    <property type="protein sequence ID" value="KAB1076592.1"/>
    <property type="molecule type" value="Genomic_DNA"/>
</dbReference>
<dbReference type="GO" id="GO:0005509">
    <property type="term" value="F:calcium ion binding"/>
    <property type="evidence" value="ECO:0007669"/>
    <property type="project" value="InterPro"/>
</dbReference>
<dbReference type="PANTHER" id="PTHR31157">
    <property type="entry name" value="SCP DOMAIN-CONTAINING PROTEIN"/>
    <property type="match status" value="1"/>
</dbReference>
<dbReference type="PROSITE" id="PS00330">
    <property type="entry name" value="HEMOLYSIN_CALCIUM"/>
    <property type="match status" value="1"/>
</dbReference>
<evidence type="ECO:0000256" key="2">
    <source>
        <dbReference type="ARBA" id="ARBA00022525"/>
    </source>
</evidence>
<dbReference type="Proteomes" id="UP000474159">
    <property type="component" value="Unassembled WGS sequence"/>
</dbReference>
<feature type="region of interest" description="Disordered" evidence="4">
    <location>
        <begin position="160"/>
        <end position="183"/>
    </location>
</feature>
<dbReference type="Pfam" id="PF08548">
    <property type="entry name" value="Peptidase_M10_C"/>
    <property type="match status" value="1"/>
</dbReference>
<dbReference type="SUPFAM" id="SSF55797">
    <property type="entry name" value="PR-1-like"/>
    <property type="match status" value="1"/>
</dbReference>
<dbReference type="RefSeq" id="WP_151002711.1">
    <property type="nucleotide sequence ID" value="NZ_VZZK01000029.1"/>
</dbReference>
<dbReference type="Pfam" id="PF00188">
    <property type="entry name" value="CAP"/>
    <property type="match status" value="1"/>
</dbReference>
<sequence length="322" mass="32647">MATTPTSLEAYFLQLINASRANVGAKALGFDGELLNAADSHSAWMDQTDTFSHTGIGGSSPGARITDAGYGWQGYGENIAYVSGPLSEATVQQLHTNLMNSPGHYANIVNGSFDEIGIGLREGTIDGRTVTFVTEDFGTPNATERAEANDVGTATLAPVTPAPAPVTTAPSPAPTTPAPTAPTPAPAGLTLIGNSGGNTLKGGAGNDILNGHGGKDMLTGGAGGDSFVFDTRSEANGDTITDFAHGLDKIDLSHIDANSRAAGNQGFSFIGEQGFHGAAGELKAYHSGGNTYLAGDVNGDGSADFTIKALGAHSFATADFIL</sequence>
<name>A0A6L3T0F3_9HYPH</name>
<evidence type="ECO:0000256" key="3">
    <source>
        <dbReference type="ARBA" id="ARBA00022737"/>
    </source>
</evidence>
<evidence type="ECO:0000259" key="6">
    <source>
        <dbReference type="Pfam" id="PF08548"/>
    </source>
</evidence>
<dbReference type="InterPro" id="IPR011049">
    <property type="entry name" value="Serralysin-like_metalloprot_C"/>
</dbReference>
<accession>A0A6L3T0F3</accession>
<comment type="caution">
    <text evidence="7">The sequence shown here is derived from an EMBL/GenBank/DDBJ whole genome shotgun (WGS) entry which is preliminary data.</text>
</comment>
<dbReference type="AlphaFoldDB" id="A0A6L3T0F3"/>
<evidence type="ECO:0000259" key="5">
    <source>
        <dbReference type="Pfam" id="PF00188"/>
    </source>
</evidence>
<evidence type="ECO:0000256" key="4">
    <source>
        <dbReference type="SAM" id="MobiDB-lite"/>
    </source>
</evidence>
<dbReference type="CDD" id="cd05379">
    <property type="entry name" value="CAP_bacterial"/>
    <property type="match status" value="1"/>
</dbReference>
<evidence type="ECO:0000313" key="7">
    <source>
        <dbReference type="EMBL" id="KAB1076592.1"/>
    </source>
</evidence>
<proteinExistence type="predicted"/>
<evidence type="ECO:0000256" key="1">
    <source>
        <dbReference type="ARBA" id="ARBA00004613"/>
    </source>
</evidence>